<keyword evidence="3" id="KW-0732">Signal</keyword>
<gene>
    <name evidence="4" type="ORF">BJ987_004722</name>
</gene>
<evidence type="ECO:0000256" key="1">
    <source>
        <dbReference type="SAM" id="MobiDB-lite"/>
    </source>
</evidence>
<organism evidence="4 5">
    <name type="scientific">Nocardia goodfellowii</name>
    <dbReference type="NCBI Taxonomy" id="882446"/>
    <lineage>
        <taxon>Bacteria</taxon>
        <taxon>Bacillati</taxon>
        <taxon>Actinomycetota</taxon>
        <taxon>Actinomycetes</taxon>
        <taxon>Mycobacteriales</taxon>
        <taxon>Nocardiaceae</taxon>
        <taxon>Nocardia</taxon>
    </lineage>
</organism>
<feature type="compositionally biased region" description="Basic and acidic residues" evidence="1">
    <location>
        <begin position="163"/>
        <end position="180"/>
    </location>
</feature>
<dbReference type="EMBL" id="JAGGMR010000001">
    <property type="protein sequence ID" value="MBP2191821.1"/>
    <property type="molecule type" value="Genomic_DNA"/>
</dbReference>
<sequence>MKHTDIVAAAAFSVPLAAAAGSGTGLAVLAALAALGLAGLRNAACAYLAVVGTAATLAVSGGGSAVAAVAGAGATGYLTASRSEGAWSRAELPDLLAPASAACAFGALAVAVSAAPMHLPWAPLAAPVAALVMVALPLRAMRATPRRGDFRTTSAVSITLNPDPHRRATEESNGDRSHDR</sequence>
<proteinExistence type="predicted"/>
<comment type="caution">
    <text evidence="4">The sequence shown here is derived from an EMBL/GenBank/DDBJ whole genome shotgun (WGS) entry which is preliminary data.</text>
</comment>
<keyword evidence="2" id="KW-0472">Membrane</keyword>
<protein>
    <submittedName>
        <fullName evidence="4">Uncharacterized protein</fullName>
    </submittedName>
</protein>
<reference evidence="4 5" key="1">
    <citation type="submission" date="2021-03" db="EMBL/GenBank/DDBJ databases">
        <title>Sequencing the genomes of 1000 actinobacteria strains.</title>
        <authorList>
            <person name="Klenk H.-P."/>
        </authorList>
    </citation>
    <scope>NUCLEOTIDE SEQUENCE [LARGE SCALE GENOMIC DNA]</scope>
    <source>
        <strain evidence="4 5">DSM 45516</strain>
    </source>
</reference>
<keyword evidence="2" id="KW-0812">Transmembrane</keyword>
<keyword evidence="5" id="KW-1185">Reference proteome</keyword>
<evidence type="ECO:0000313" key="4">
    <source>
        <dbReference type="EMBL" id="MBP2191821.1"/>
    </source>
</evidence>
<feature type="transmembrane region" description="Helical" evidence="2">
    <location>
        <begin position="95"/>
        <end position="115"/>
    </location>
</feature>
<evidence type="ECO:0000313" key="5">
    <source>
        <dbReference type="Proteomes" id="UP001519325"/>
    </source>
</evidence>
<keyword evidence="2" id="KW-1133">Transmembrane helix</keyword>
<name>A0ABS4QJD3_9NOCA</name>
<feature type="signal peptide" evidence="3">
    <location>
        <begin position="1"/>
        <end position="19"/>
    </location>
</feature>
<feature type="region of interest" description="Disordered" evidence="1">
    <location>
        <begin position="152"/>
        <end position="180"/>
    </location>
</feature>
<evidence type="ECO:0000256" key="2">
    <source>
        <dbReference type="SAM" id="Phobius"/>
    </source>
</evidence>
<feature type="transmembrane region" description="Helical" evidence="2">
    <location>
        <begin position="46"/>
        <end position="74"/>
    </location>
</feature>
<feature type="transmembrane region" description="Helical" evidence="2">
    <location>
        <begin position="121"/>
        <end position="141"/>
    </location>
</feature>
<dbReference type="RefSeq" id="WP_209894018.1">
    <property type="nucleotide sequence ID" value="NZ_JAGGMR010000001.1"/>
</dbReference>
<feature type="chain" id="PRO_5047015653" evidence="3">
    <location>
        <begin position="20"/>
        <end position="180"/>
    </location>
</feature>
<evidence type="ECO:0000256" key="3">
    <source>
        <dbReference type="SAM" id="SignalP"/>
    </source>
</evidence>
<accession>A0ABS4QJD3</accession>
<dbReference type="Proteomes" id="UP001519325">
    <property type="component" value="Unassembled WGS sequence"/>
</dbReference>